<keyword evidence="2" id="KW-1185">Reference proteome</keyword>
<comment type="caution">
    <text evidence="1">The sequence shown here is derived from an EMBL/GenBank/DDBJ whole genome shotgun (WGS) entry which is preliminary data.</text>
</comment>
<proteinExistence type="predicted"/>
<dbReference type="Proteomes" id="UP000886998">
    <property type="component" value="Unassembled WGS sequence"/>
</dbReference>
<evidence type="ECO:0000313" key="2">
    <source>
        <dbReference type="Proteomes" id="UP000886998"/>
    </source>
</evidence>
<reference evidence="1" key="1">
    <citation type="submission" date="2020-08" db="EMBL/GenBank/DDBJ databases">
        <title>Multicomponent nature underlies the extraordinary mechanical properties of spider dragline silk.</title>
        <authorList>
            <person name="Kono N."/>
            <person name="Nakamura H."/>
            <person name="Mori M."/>
            <person name="Yoshida Y."/>
            <person name="Ohtoshi R."/>
            <person name="Malay A.D."/>
            <person name="Moran D.A.P."/>
            <person name="Tomita M."/>
            <person name="Numata K."/>
            <person name="Arakawa K."/>
        </authorList>
    </citation>
    <scope>NUCLEOTIDE SEQUENCE</scope>
</reference>
<sequence>MQKAIIGEAKVMDWWDLVDFYTEIDCIKYERWRPKQKDTFPTTKCRTMVTFSTDLSPLLSNPIFAFSVKYSSHVTRDESEGTN</sequence>
<evidence type="ECO:0000313" key="1">
    <source>
        <dbReference type="EMBL" id="GFS62885.1"/>
    </source>
</evidence>
<accession>A0A8X6IWN8</accession>
<dbReference type="AlphaFoldDB" id="A0A8X6IWN8"/>
<name>A0A8X6IWN8_9ARAC</name>
<dbReference type="EMBL" id="BMAV01027863">
    <property type="protein sequence ID" value="GFS62885.1"/>
    <property type="molecule type" value="Genomic_DNA"/>
</dbReference>
<gene>
    <name evidence="1" type="ORF">TNIN_116551</name>
</gene>
<organism evidence="1 2">
    <name type="scientific">Trichonephila inaurata madagascariensis</name>
    <dbReference type="NCBI Taxonomy" id="2747483"/>
    <lineage>
        <taxon>Eukaryota</taxon>
        <taxon>Metazoa</taxon>
        <taxon>Ecdysozoa</taxon>
        <taxon>Arthropoda</taxon>
        <taxon>Chelicerata</taxon>
        <taxon>Arachnida</taxon>
        <taxon>Araneae</taxon>
        <taxon>Araneomorphae</taxon>
        <taxon>Entelegynae</taxon>
        <taxon>Araneoidea</taxon>
        <taxon>Nephilidae</taxon>
        <taxon>Trichonephila</taxon>
        <taxon>Trichonephila inaurata</taxon>
    </lineage>
</organism>
<protein>
    <submittedName>
        <fullName evidence="1">Uncharacterized protein</fullName>
    </submittedName>
</protein>